<dbReference type="OrthoDB" id="7856862at2"/>
<evidence type="ECO:0000313" key="2">
    <source>
        <dbReference type="Proteomes" id="UP000254701"/>
    </source>
</evidence>
<reference evidence="1 2" key="1">
    <citation type="submission" date="2018-06" db="EMBL/GenBank/DDBJ databases">
        <authorList>
            <consortium name="Pathogen Informatics"/>
            <person name="Doyle S."/>
        </authorList>
    </citation>
    <scope>NUCLEOTIDE SEQUENCE [LARGE SCALE GENOMIC DNA]</scope>
    <source>
        <strain evidence="1 2">NCTC10684</strain>
    </source>
</reference>
<protein>
    <submittedName>
        <fullName evidence="1">Uncharacterized protein</fullName>
    </submittedName>
</protein>
<dbReference type="Pfam" id="PF22278">
    <property type="entry name" value="DUF6958"/>
    <property type="match status" value="1"/>
</dbReference>
<name>A0A380WIH0_AMIAI</name>
<dbReference type="RefSeq" id="WP_115731080.1">
    <property type="nucleotide sequence ID" value="NZ_BAAAVY010000019.1"/>
</dbReference>
<dbReference type="EMBL" id="UFSM01000001">
    <property type="protein sequence ID" value="SUU88799.1"/>
    <property type="molecule type" value="Genomic_DNA"/>
</dbReference>
<dbReference type="Proteomes" id="UP000254701">
    <property type="component" value="Unassembled WGS sequence"/>
</dbReference>
<organism evidence="1 2">
    <name type="scientific">Aminobacter aminovorans</name>
    <name type="common">Chelatobacter heintzii</name>
    <dbReference type="NCBI Taxonomy" id="83263"/>
    <lineage>
        <taxon>Bacteria</taxon>
        <taxon>Pseudomonadati</taxon>
        <taxon>Pseudomonadota</taxon>
        <taxon>Alphaproteobacteria</taxon>
        <taxon>Hyphomicrobiales</taxon>
        <taxon>Phyllobacteriaceae</taxon>
        <taxon>Aminobacter</taxon>
    </lineage>
</organism>
<accession>A0A380WIH0</accession>
<gene>
    <name evidence="1" type="ORF">NCTC10684_02028</name>
</gene>
<proteinExistence type="predicted"/>
<sequence>MASQALAKIELENVNYPGQAKPADAAMYQAMKQAILEVLPAKSPGLTFAEMQERVRGHLPEQLYPGGAKAGWWTKAVQLDLEAKGIIAREKVSPLRLHKA</sequence>
<evidence type="ECO:0000313" key="1">
    <source>
        <dbReference type="EMBL" id="SUU88799.1"/>
    </source>
</evidence>
<dbReference type="InterPro" id="IPR054233">
    <property type="entry name" value="DUF6958"/>
</dbReference>
<dbReference type="AlphaFoldDB" id="A0A380WIH0"/>